<keyword evidence="5" id="KW-0812">Transmembrane</keyword>
<accession>A0A8J8MEF6</accession>
<dbReference type="PANTHER" id="PTHR47053">
    <property type="entry name" value="MUREIN DD-ENDOPEPTIDASE MEPH-RELATED"/>
    <property type="match status" value="1"/>
</dbReference>
<keyword evidence="5" id="KW-0472">Membrane</keyword>
<name>A0A8J8MEF6_9FIRM</name>
<keyword evidence="8" id="KW-1185">Reference proteome</keyword>
<evidence type="ECO:0000256" key="1">
    <source>
        <dbReference type="ARBA" id="ARBA00007074"/>
    </source>
</evidence>
<evidence type="ECO:0000256" key="3">
    <source>
        <dbReference type="ARBA" id="ARBA00022801"/>
    </source>
</evidence>
<keyword evidence="4" id="KW-0788">Thiol protease</keyword>
<gene>
    <name evidence="7" type="ORF">HYG85_20275</name>
</gene>
<dbReference type="Gene3D" id="3.90.1720.10">
    <property type="entry name" value="endopeptidase domain like (from Nostoc punctiforme)"/>
    <property type="match status" value="1"/>
</dbReference>
<evidence type="ECO:0000256" key="2">
    <source>
        <dbReference type="ARBA" id="ARBA00022670"/>
    </source>
</evidence>
<feature type="domain" description="NlpC/P60" evidence="6">
    <location>
        <begin position="236"/>
        <end position="399"/>
    </location>
</feature>
<keyword evidence="3" id="KW-0378">Hydrolase</keyword>
<dbReference type="PROSITE" id="PS51935">
    <property type="entry name" value="NLPC_P60"/>
    <property type="match status" value="1"/>
</dbReference>
<evidence type="ECO:0000313" key="8">
    <source>
        <dbReference type="Proteomes" id="UP000677305"/>
    </source>
</evidence>
<dbReference type="InterPro" id="IPR038765">
    <property type="entry name" value="Papain-like_cys_pep_sf"/>
</dbReference>
<feature type="transmembrane region" description="Helical" evidence="5">
    <location>
        <begin position="26"/>
        <end position="54"/>
    </location>
</feature>
<dbReference type="GO" id="GO:0006508">
    <property type="term" value="P:proteolysis"/>
    <property type="evidence" value="ECO:0007669"/>
    <property type="project" value="UniProtKB-KW"/>
</dbReference>
<dbReference type="EMBL" id="CP058561">
    <property type="protein sequence ID" value="QUH31130.1"/>
    <property type="molecule type" value="Genomic_DNA"/>
</dbReference>
<dbReference type="KEGG" id="vgu:HYG85_20275"/>
<dbReference type="PANTHER" id="PTHR47053:SF1">
    <property type="entry name" value="MUREIN DD-ENDOPEPTIDASE MEPH-RELATED"/>
    <property type="match status" value="1"/>
</dbReference>
<protein>
    <submittedName>
        <fullName evidence="7">C40 family peptidase</fullName>
    </submittedName>
</protein>
<keyword evidence="5" id="KW-1133">Transmembrane helix</keyword>
<evidence type="ECO:0000256" key="4">
    <source>
        <dbReference type="ARBA" id="ARBA00022807"/>
    </source>
</evidence>
<dbReference type="Proteomes" id="UP000677305">
    <property type="component" value="Chromosome"/>
</dbReference>
<dbReference type="GO" id="GO:0008234">
    <property type="term" value="F:cysteine-type peptidase activity"/>
    <property type="evidence" value="ECO:0007669"/>
    <property type="project" value="UniProtKB-KW"/>
</dbReference>
<organism evidence="7 8">
    <name type="scientific">Vallitalea guaymasensis</name>
    <dbReference type="NCBI Taxonomy" id="1185412"/>
    <lineage>
        <taxon>Bacteria</taxon>
        <taxon>Bacillati</taxon>
        <taxon>Bacillota</taxon>
        <taxon>Clostridia</taxon>
        <taxon>Lachnospirales</taxon>
        <taxon>Vallitaleaceae</taxon>
        <taxon>Vallitalea</taxon>
    </lineage>
</organism>
<dbReference type="Pfam" id="PF00877">
    <property type="entry name" value="NLPC_P60"/>
    <property type="match status" value="1"/>
</dbReference>
<sequence length="399" mass="44444">MAVDPVTITKLATTIEKLGTDKNGRWIILIAVLTPLILVLLILSSPFAIFFSLFNDGSSNSEASVQLIMQELQNDLIQKIEFEQNDNRMDSIQTIVVGSEDNTLIDSSIDVLSFFSVMNTTKDGKQVVYLDNKDKKKLEDTFWEMNIVQVDIDNKTIIDSKETTSKNTTNTCHKIITIDNRSASEMAVEYGFSDEQKKILKEVMLSSDLIMPIDTKMYLSTKEIENIKSNLPKDLNIKRKTIVENALSLVGKVNYFWGGKSLASGWDDRWGTPTKVYSEGSSTTGTVRPFGLDCSGYVTWIFANLGLDKSNIDKTIGHGATAQWNLSTTIDKSLVIEGDLVFLAVPNTRKINHVGIIVGFDEEGNILVAHCNAKDNNISVDTADEVGFRYFKRPAILIE</sequence>
<reference evidence="7 8" key="1">
    <citation type="submission" date="2020-07" db="EMBL/GenBank/DDBJ databases">
        <title>Vallitalea guaymasensis genome.</title>
        <authorList>
            <person name="Postec A."/>
        </authorList>
    </citation>
    <scope>NUCLEOTIDE SEQUENCE [LARGE SCALE GENOMIC DNA]</scope>
    <source>
        <strain evidence="7 8">Ra1766G1</strain>
    </source>
</reference>
<evidence type="ECO:0000259" key="6">
    <source>
        <dbReference type="PROSITE" id="PS51935"/>
    </source>
</evidence>
<keyword evidence="2" id="KW-0645">Protease</keyword>
<dbReference type="InterPro" id="IPR000064">
    <property type="entry name" value="NLP_P60_dom"/>
</dbReference>
<comment type="similarity">
    <text evidence="1">Belongs to the peptidase C40 family.</text>
</comment>
<dbReference type="AlphaFoldDB" id="A0A8J8MEF6"/>
<evidence type="ECO:0000313" key="7">
    <source>
        <dbReference type="EMBL" id="QUH31130.1"/>
    </source>
</evidence>
<dbReference type="RefSeq" id="WP_212691206.1">
    <property type="nucleotide sequence ID" value="NZ_CP058561.1"/>
</dbReference>
<evidence type="ECO:0000256" key="5">
    <source>
        <dbReference type="SAM" id="Phobius"/>
    </source>
</evidence>
<dbReference type="SUPFAM" id="SSF54001">
    <property type="entry name" value="Cysteine proteinases"/>
    <property type="match status" value="1"/>
</dbReference>
<dbReference type="InterPro" id="IPR051202">
    <property type="entry name" value="Peptidase_C40"/>
</dbReference>
<proteinExistence type="inferred from homology"/>